<evidence type="ECO:0000256" key="2">
    <source>
        <dbReference type="ARBA" id="ARBA00010663"/>
    </source>
</evidence>
<feature type="transmembrane region" description="Helical" evidence="10">
    <location>
        <begin position="134"/>
        <end position="154"/>
    </location>
</feature>
<comment type="subcellular location">
    <subcellularLocation>
        <location evidence="1">Membrane</location>
        <topology evidence="1">Multi-pass membrane protein</topology>
    </subcellularLocation>
</comment>
<keyword evidence="12" id="KW-1185">Reference proteome</keyword>
<evidence type="ECO:0000256" key="3">
    <source>
        <dbReference type="ARBA" id="ARBA00022692"/>
    </source>
</evidence>
<keyword evidence="8 9" id="KW-0807">Transducer</keyword>
<dbReference type="InterPro" id="IPR000276">
    <property type="entry name" value="GPCR_Rhodpsn"/>
</dbReference>
<dbReference type="Proteomes" id="UP000887575">
    <property type="component" value="Unassembled WGS sequence"/>
</dbReference>
<dbReference type="AlphaFoldDB" id="A0AAF3FKM6"/>
<evidence type="ECO:0000259" key="11">
    <source>
        <dbReference type="PROSITE" id="PS50262"/>
    </source>
</evidence>
<dbReference type="Pfam" id="PF00001">
    <property type="entry name" value="7tm_1"/>
    <property type="match status" value="1"/>
</dbReference>
<dbReference type="InterPro" id="IPR017452">
    <property type="entry name" value="GPCR_Rhodpsn_7TM"/>
</dbReference>
<keyword evidence="7 9" id="KW-0675">Receptor</keyword>
<dbReference type="PRINTS" id="PR00237">
    <property type="entry name" value="GPCRRHODOPSN"/>
</dbReference>
<evidence type="ECO:0000313" key="12">
    <source>
        <dbReference type="Proteomes" id="UP000887575"/>
    </source>
</evidence>
<feature type="transmembrane region" description="Helical" evidence="10">
    <location>
        <begin position="222"/>
        <end position="250"/>
    </location>
</feature>
<dbReference type="Gene3D" id="1.20.1070.10">
    <property type="entry name" value="Rhodopsin 7-helix transmembrane proteins"/>
    <property type="match status" value="1"/>
</dbReference>
<dbReference type="PANTHER" id="PTHR24235">
    <property type="entry name" value="NEUROPEPTIDE Y RECEPTOR"/>
    <property type="match status" value="1"/>
</dbReference>
<accession>A0AAF3FKM6</accession>
<evidence type="ECO:0000256" key="5">
    <source>
        <dbReference type="ARBA" id="ARBA00023040"/>
    </source>
</evidence>
<evidence type="ECO:0000256" key="4">
    <source>
        <dbReference type="ARBA" id="ARBA00022989"/>
    </source>
</evidence>
<evidence type="ECO:0000256" key="6">
    <source>
        <dbReference type="ARBA" id="ARBA00023136"/>
    </source>
</evidence>
<dbReference type="GO" id="GO:0005886">
    <property type="term" value="C:plasma membrane"/>
    <property type="evidence" value="ECO:0007669"/>
    <property type="project" value="TreeGrafter"/>
</dbReference>
<dbReference type="GO" id="GO:0042923">
    <property type="term" value="F:neuropeptide binding"/>
    <property type="evidence" value="ECO:0007669"/>
    <property type="project" value="TreeGrafter"/>
</dbReference>
<sequence>MEIVGNDWESIRNTTFESIHGYLEEHSSLTSPSTTMEKEECFVFYEKSPDLSNTIFAMVFFASVYVTIFVLGIAGNFSIIFVTLKYKNLQTVQNMFILNLAASDIMICLLSLPITPVTNIYKNWYFGAMMCRLIPWVQGVSIFICTFSLGAIAVDRYILVVRPHSPPITKRGALILTAILWSVSIVVTFPYAYYMTEESYEDENICGKFCTEKWPNAFTRRAYTLVVMIAQFVLPFLLMAFCYTSIFARLKTRTKVRLRKMDARSTALEASTINHDHEKQPDQKFFLDQQGKDRQRLLDQTRRTTNILVAMVVMFGMTWLPHNVISLVIEYDDNQSFFHLFGREDLDFSYLLNLFTHSFAMTNNVTNPVLYAWLNPKFREYVIRTFIGRSRDGSSRVISQPTTKSFVSNGNGNVAMAAAPRKRISTFTGFAAKNSVLKKLKREKRRSMPENGHKPILNSTPIPYEVVEPSEHDAFV</sequence>
<feature type="transmembrane region" description="Helical" evidence="10">
    <location>
        <begin position="307"/>
        <end position="329"/>
    </location>
</feature>
<evidence type="ECO:0000313" key="13">
    <source>
        <dbReference type="WBParaSite" id="MBELARI_LOCUS7666"/>
    </source>
</evidence>
<proteinExistence type="inferred from homology"/>
<evidence type="ECO:0000256" key="1">
    <source>
        <dbReference type="ARBA" id="ARBA00004141"/>
    </source>
</evidence>
<protein>
    <submittedName>
        <fullName evidence="13">G-protein coupled receptors family 1 profile domain-containing protein</fullName>
    </submittedName>
</protein>
<feature type="transmembrane region" description="Helical" evidence="10">
    <location>
        <begin position="174"/>
        <end position="194"/>
    </location>
</feature>
<dbReference type="GO" id="GO:0004983">
    <property type="term" value="F:neuropeptide Y receptor activity"/>
    <property type="evidence" value="ECO:0007669"/>
    <property type="project" value="InterPro"/>
</dbReference>
<keyword evidence="4 10" id="KW-1133">Transmembrane helix</keyword>
<dbReference type="InterPro" id="IPR000611">
    <property type="entry name" value="NPY_rcpt"/>
</dbReference>
<dbReference type="PROSITE" id="PS50262">
    <property type="entry name" value="G_PROTEIN_RECEP_F1_2"/>
    <property type="match status" value="1"/>
</dbReference>
<evidence type="ECO:0000256" key="10">
    <source>
        <dbReference type="SAM" id="Phobius"/>
    </source>
</evidence>
<dbReference type="PROSITE" id="PS00237">
    <property type="entry name" value="G_PROTEIN_RECEP_F1_1"/>
    <property type="match status" value="1"/>
</dbReference>
<evidence type="ECO:0000256" key="7">
    <source>
        <dbReference type="ARBA" id="ARBA00023170"/>
    </source>
</evidence>
<reference evidence="13" key="1">
    <citation type="submission" date="2024-02" db="UniProtKB">
        <authorList>
            <consortium name="WormBaseParasite"/>
        </authorList>
    </citation>
    <scope>IDENTIFICATION</scope>
</reference>
<feature type="transmembrane region" description="Helical" evidence="10">
    <location>
        <begin position="55"/>
        <end position="84"/>
    </location>
</feature>
<evidence type="ECO:0000256" key="8">
    <source>
        <dbReference type="ARBA" id="ARBA00023224"/>
    </source>
</evidence>
<dbReference type="CDD" id="cd15203">
    <property type="entry name" value="7tmA_NPYR-like"/>
    <property type="match status" value="1"/>
</dbReference>
<keyword evidence="6 10" id="KW-0472">Membrane</keyword>
<feature type="domain" description="G-protein coupled receptors family 1 profile" evidence="11">
    <location>
        <begin position="75"/>
        <end position="371"/>
    </location>
</feature>
<feature type="transmembrane region" description="Helical" evidence="10">
    <location>
        <begin position="96"/>
        <end position="114"/>
    </location>
</feature>
<keyword evidence="5 9" id="KW-0297">G-protein coupled receptor</keyword>
<dbReference type="WBParaSite" id="MBELARI_LOCUS7666">
    <property type="protein sequence ID" value="MBELARI_LOCUS7666"/>
    <property type="gene ID" value="MBELARI_LOCUS7666"/>
</dbReference>
<dbReference type="SUPFAM" id="SSF81321">
    <property type="entry name" value="Family A G protein-coupled receptor-like"/>
    <property type="match status" value="1"/>
</dbReference>
<keyword evidence="3 9" id="KW-0812">Transmembrane</keyword>
<dbReference type="PANTHER" id="PTHR24235:SF27">
    <property type="entry name" value="NEUROPEPTIDE RECEPTOR NPR-1"/>
    <property type="match status" value="1"/>
</dbReference>
<comment type="similarity">
    <text evidence="2 9">Belongs to the G-protein coupled receptor 1 family.</text>
</comment>
<evidence type="ECO:0000256" key="9">
    <source>
        <dbReference type="RuleBase" id="RU000688"/>
    </source>
</evidence>
<dbReference type="PRINTS" id="PR01012">
    <property type="entry name" value="NRPEPTIDEYR"/>
</dbReference>
<dbReference type="SMART" id="SM01381">
    <property type="entry name" value="7TM_GPCR_Srsx"/>
    <property type="match status" value="1"/>
</dbReference>
<name>A0AAF3FKM6_9BILA</name>
<dbReference type="GO" id="GO:0043005">
    <property type="term" value="C:neuron projection"/>
    <property type="evidence" value="ECO:0007669"/>
    <property type="project" value="TreeGrafter"/>
</dbReference>
<organism evidence="12 13">
    <name type="scientific">Mesorhabditis belari</name>
    <dbReference type="NCBI Taxonomy" id="2138241"/>
    <lineage>
        <taxon>Eukaryota</taxon>
        <taxon>Metazoa</taxon>
        <taxon>Ecdysozoa</taxon>
        <taxon>Nematoda</taxon>
        <taxon>Chromadorea</taxon>
        <taxon>Rhabditida</taxon>
        <taxon>Rhabditina</taxon>
        <taxon>Rhabditomorpha</taxon>
        <taxon>Rhabditoidea</taxon>
        <taxon>Rhabditidae</taxon>
        <taxon>Mesorhabditinae</taxon>
        <taxon>Mesorhabditis</taxon>
    </lineage>
</organism>